<dbReference type="PANTHER" id="PTHR31668">
    <property type="entry name" value="GLUCOSE TRANSPORT TRANSCRIPTION REGULATOR RGT1-RELATED-RELATED"/>
    <property type="match status" value="1"/>
</dbReference>
<keyword evidence="1" id="KW-0479">Metal-binding</keyword>
<dbReference type="AlphaFoldDB" id="A0A8K0T5L4"/>
<dbReference type="GO" id="GO:0006351">
    <property type="term" value="P:DNA-templated transcription"/>
    <property type="evidence" value="ECO:0007669"/>
    <property type="project" value="InterPro"/>
</dbReference>
<keyword evidence="2" id="KW-0539">Nucleus</keyword>
<feature type="domain" description="Zn(2)-C6 fungal-type" evidence="4">
    <location>
        <begin position="8"/>
        <end position="38"/>
    </location>
</feature>
<dbReference type="CDD" id="cd12148">
    <property type="entry name" value="fungal_TF_MHR"/>
    <property type="match status" value="1"/>
</dbReference>
<accession>A0A8K0T5L4</accession>
<evidence type="ECO:0000256" key="1">
    <source>
        <dbReference type="ARBA" id="ARBA00022723"/>
    </source>
</evidence>
<name>A0A8K0T5L4_9PEZI</name>
<dbReference type="PROSITE" id="PS50048">
    <property type="entry name" value="ZN2_CY6_FUNGAL_2"/>
    <property type="match status" value="1"/>
</dbReference>
<dbReference type="SMART" id="SM00906">
    <property type="entry name" value="Fungal_trans"/>
    <property type="match status" value="1"/>
</dbReference>
<evidence type="ECO:0000256" key="3">
    <source>
        <dbReference type="SAM" id="MobiDB-lite"/>
    </source>
</evidence>
<dbReference type="Proteomes" id="UP000813385">
    <property type="component" value="Unassembled WGS sequence"/>
</dbReference>
<dbReference type="Pfam" id="PF04082">
    <property type="entry name" value="Fungal_trans"/>
    <property type="match status" value="1"/>
</dbReference>
<evidence type="ECO:0000313" key="5">
    <source>
        <dbReference type="EMBL" id="KAH7349451.1"/>
    </source>
</evidence>
<dbReference type="GO" id="GO:0008270">
    <property type="term" value="F:zinc ion binding"/>
    <property type="evidence" value="ECO:0007669"/>
    <property type="project" value="InterPro"/>
</dbReference>
<dbReference type="EMBL" id="JAGPXD010000006">
    <property type="protein sequence ID" value="KAH7349451.1"/>
    <property type="molecule type" value="Genomic_DNA"/>
</dbReference>
<comment type="caution">
    <text evidence="5">The sequence shown here is derived from an EMBL/GenBank/DDBJ whole genome shotgun (WGS) entry which is preliminary data.</text>
</comment>
<dbReference type="PANTHER" id="PTHR31668:SF24">
    <property type="entry name" value="TRANSCRIPTION FACTOR, PUTATIVE-RELATED"/>
    <property type="match status" value="1"/>
</dbReference>
<proteinExistence type="predicted"/>
<dbReference type="GO" id="GO:0003677">
    <property type="term" value="F:DNA binding"/>
    <property type="evidence" value="ECO:0007669"/>
    <property type="project" value="InterPro"/>
</dbReference>
<dbReference type="SMART" id="SM00066">
    <property type="entry name" value="GAL4"/>
    <property type="match status" value="1"/>
</dbReference>
<evidence type="ECO:0000313" key="6">
    <source>
        <dbReference type="Proteomes" id="UP000813385"/>
    </source>
</evidence>
<feature type="region of interest" description="Disordered" evidence="3">
    <location>
        <begin position="43"/>
        <end position="62"/>
    </location>
</feature>
<dbReference type="Pfam" id="PF00172">
    <property type="entry name" value="Zn_clus"/>
    <property type="match status" value="1"/>
</dbReference>
<dbReference type="GO" id="GO:0000981">
    <property type="term" value="F:DNA-binding transcription factor activity, RNA polymerase II-specific"/>
    <property type="evidence" value="ECO:0007669"/>
    <property type="project" value="InterPro"/>
</dbReference>
<organism evidence="5 6">
    <name type="scientific">Plectosphaerella cucumerina</name>
    <dbReference type="NCBI Taxonomy" id="40658"/>
    <lineage>
        <taxon>Eukaryota</taxon>
        <taxon>Fungi</taxon>
        <taxon>Dikarya</taxon>
        <taxon>Ascomycota</taxon>
        <taxon>Pezizomycotina</taxon>
        <taxon>Sordariomycetes</taxon>
        <taxon>Hypocreomycetidae</taxon>
        <taxon>Glomerellales</taxon>
        <taxon>Plectosphaerellaceae</taxon>
        <taxon>Plectosphaerella</taxon>
    </lineage>
</organism>
<gene>
    <name evidence="5" type="ORF">B0T11DRAFT_332529</name>
</gene>
<dbReference type="InterPro" id="IPR001138">
    <property type="entry name" value="Zn2Cys6_DnaBD"/>
</dbReference>
<dbReference type="CDD" id="cd00067">
    <property type="entry name" value="GAL4"/>
    <property type="match status" value="1"/>
</dbReference>
<sequence length="592" mass="65081">MRRHIRHACDSCKRRKAKCDGEPPQCSSCRALNVECCYSLPRAKRGPKPRASRGLPASASDDVASEASVITTGYVSAGQQSSSNLNDVSAATPGTSLAGTSSPWTPVGLIATPAGTVQWPGTPRAFQRGDSPQDVHEHLTSTIEAGGIELEPLVRRCITLWTDQAFPLLPFLCPKTALESIPLLLPAARHRFTATLAAGDAETQSVTLEDIRSYSLITAFCAQILCRTRENDQLLGDQALSQVFFSCSRGMLLLFEDLDVSQPGLYSPIIRLVHSSVMHCLGKNRMSRFLVGQALRLTVDMRLFDEKSIEALTPQEAQLRRNIFWVMYSVDKSLSLLNNLPPTLYDRLTDPTQLELNPDGAPVHLLNGLTGSQYHASYEDQLRHAFDLTNKQWLLAGDIVRDLDLLYRLGKGSASEHDGLSALKKDVTLSYTAFCSLLDNTPQWVSDPESYTADGQTEEATNIQRSAFWAQHANLIVTYHCLKLILMVKAFKLGFAALLGLADNEELFALRNTEVACELVNDATRLPLQAFRVNGEAMVEKLRQVGVILLEISHRVSSEAIASRAKALFGRLLDLIARLDSKSSDNFGEEAP</sequence>
<dbReference type="Gene3D" id="4.10.240.10">
    <property type="entry name" value="Zn(2)-C6 fungal-type DNA-binding domain"/>
    <property type="match status" value="1"/>
</dbReference>
<dbReference type="InterPro" id="IPR007219">
    <property type="entry name" value="XnlR_reg_dom"/>
</dbReference>
<dbReference type="InterPro" id="IPR050797">
    <property type="entry name" value="Carb_Metab_Trans_Reg"/>
</dbReference>
<evidence type="ECO:0000256" key="2">
    <source>
        <dbReference type="ARBA" id="ARBA00023242"/>
    </source>
</evidence>
<protein>
    <recommendedName>
        <fullName evidence="4">Zn(2)-C6 fungal-type domain-containing protein</fullName>
    </recommendedName>
</protein>
<dbReference type="PROSITE" id="PS00463">
    <property type="entry name" value="ZN2_CY6_FUNGAL_1"/>
    <property type="match status" value="1"/>
</dbReference>
<dbReference type="SUPFAM" id="SSF57701">
    <property type="entry name" value="Zn2/Cys6 DNA-binding domain"/>
    <property type="match status" value="1"/>
</dbReference>
<dbReference type="InterPro" id="IPR036864">
    <property type="entry name" value="Zn2-C6_fun-type_DNA-bd_sf"/>
</dbReference>
<evidence type="ECO:0000259" key="4">
    <source>
        <dbReference type="PROSITE" id="PS50048"/>
    </source>
</evidence>
<reference evidence="5" key="1">
    <citation type="journal article" date="2021" name="Nat. Commun.">
        <title>Genetic determinants of endophytism in the Arabidopsis root mycobiome.</title>
        <authorList>
            <person name="Mesny F."/>
            <person name="Miyauchi S."/>
            <person name="Thiergart T."/>
            <person name="Pickel B."/>
            <person name="Atanasova L."/>
            <person name="Karlsson M."/>
            <person name="Huettel B."/>
            <person name="Barry K.W."/>
            <person name="Haridas S."/>
            <person name="Chen C."/>
            <person name="Bauer D."/>
            <person name="Andreopoulos W."/>
            <person name="Pangilinan J."/>
            <person name="LaButti K."/>
            <person name="Riley R."/>
            <person name="Lipzen A."/>
            <person name="Clum A."/>
            <person name="Drula E."/>
            <person name="Henrissat B."/>
            <person name="Kohler A."/>
            <person name="Grigoriev I.V."/>
            <person name="Martin F.M."/>
            <person name="Hacquard S."/>
        </authorList>
    </citation>
    <scope>NUCLEOTIDE SEQUENCE</scope>
    <source>
        <strain evidence="5">MPI-CAGE-AT-0016</strain>
    </source>
</reference>
<dbReference type="OrthoDB" id="2283488at2759"/>
<keyword evidence="6" id="KW-1185">Reference proteome</keyword>